<dbReference type="EMBL" id="JAHRIQ010103516">
    <property type="protein sequence ID" value="MEQ2254061.1"/>
    <property type="molecule type" value="Genomic_DNA"/>
</dbReference>
<proteinExistence type="predicted"/>
<protein>
    <submittedName>
        <fullName evidence="1">Uncharacterized protein</fullName>
    </submittedName>
</protein>
<gene>
    <name evidence="1" type="ORF">ILYODFUR_039019</name>
</gene>
<comment type="caution">
    <text evidence="1">The sequence shown here is derived from an EMBL/GenBank/DDBJ whole genome shotgun (WGS) entry which is preliminary data.</text>
</comment>
<dbReference type="Proteomes" id="UP001482620">
    <property type="component" value="Unassembled WGS sequence"/>
</dbReference>
<sequence length="129" mass="14537">MNSMTGQDTADHYGQISPPLKMEEILKFIFLFSVSQLPLKLSRFDVYELKSLDQDDFALKVHFLISLPHHHSLIQSNFLLLTSCVSLNPTPGSENQGLFTFVIGDKFPHGWERESAMCSGALKRKVPAN</sequence>
<evidence type="ECO:0000313" key="2">
    <source>
        <dbReference type="Proteomes" id="UP001482620"/>
    </source>
</evidence>
<keyword evidence="2" id="KW-1185">Reference proteome</keyword>
<organism evidence="1 2">
    <name type="scientific">Ilyodon furcidens</name>
    <name type="common">goldbreast splitfin</name>
    <dbReference type="NCBI Taxonomy" id="33524"/>
    <lineage>
        <taxon>Eukaryota</taxon>
        <taxon>Metazoa</taxon>
        <taxon>Chordata</taxon>
        <taxon>Craniata</taxon>
        <taxon>Vertebrata</taxon>
        <taxon>Euteleostomi</taxon>
        <taxon>Actinopterygii</taxon>
        <taxon>Neopterygii</taxon>
        <taxon>Teleostei</taxon>
        <taxon>Neoteleostei</taxon>
        <taxon>Acanthomorphata</taxon>
        <taxon>Ovalentaria</taxon>
        <taxon>Atherinomorphae</taxon>
        <taxon>Cyprinodontiformes</taxon>
        <taxon>Goodeidae</taxon>
        <taxon>Ilyodon</taxon>
    </lineage>
</organism>
<name>A0ABV0VC77_9TELE</name>
<reference evidence="1 2" key="1">
    <citation type="submission" date="2021-06" db="EMBL/GenBank/DDBJ databases">
        <authorList>
            <person name="Palmer J.M."/>
        </authorList>
    </citation>
    <scope>NUCLEOTIDE SEQUENCE [LARGE SCALE GENOMIC DNA]</scope>
    <source>
        <strain evidence="2">if_2019</strain>
        <tissue evidence="1">Muscle</tissue>
    </source>
</reference>
<evidence type="ECO:0000313" key="1">
    <source>
        <dbReference type="EMBL" id="MEQ2254061.1"/>
    </source>
</evidence>
<accession>A0ABV0VC77</accession>